<proteinExistence type="predicted"/>
<keyword evidence="1 3" id="KW-0597">Phosphoprotein</keyword>
<dbReference type="Gene3D" id="3.40.50.2300">
    <property type="match status" value="1"/>
</dbReference>
<accession>A0A1G2PCN4</accession>
<dbReference type="Pfam" id="PF00072">
    <property type="entry name" value="Response_reg"/>
    <property type="match status" value="1"/>
</dbReference>
<dbReference type="InterPro" id="IPR001789">
    <property type="entry name" value="Sig_transdc_resp-reg_receiver"/>
</dbReference>
<dbReference type="STRING" id="1802338.A2541_00110"/>
<feature type="domain" description="Response regulatory" evidence="4">
    <location>
        <begin position="1"/>
        <end position="102"/>
    </location>
</feature>
<dbReference type="GO" id="GO:0000160">
    <property type="term" value="P:phosphorelay signal transduction system"/>
    <property type="evidence" value="ECO:0007669"/>
    <property type="project" value="UniProtKB-KW"/>
</dbReference>
<keyword evidence="2" id="KW-0902">Two-component regulatory system</keyword>
<dbReference type="SMART" id="SM00448">
    <property type="entry name" value="REC"/>
    <property type="match status" value="1"/>
</dbReference>
<reference evidence="5 6" key="1">
    <citation type="journal article" date="2016" name="Nat. Commun.">
        <title>Thousands of microbial genomes shed light on interconnected biogeochemical processes in an aquifer system.</title>
        <authorList>
            <person name="Anantharaman K."/>
            <person name="Brown C.T."/>
            <person name="Hug L.A."/>
            <person name="Sharon I."/>
            <person name="Castelle C.J."/>
            <person name="Probst A.J."/>
            <person name="Thomas B.C."/>
            <person name="Singh A."/>
            <person name="Wilkins M.J."/>
            <person name="Karaoz U."/>
            <person name="Brodie E.L."/>
            <person name="Williams K.H."/>
            <person name="Hubbard S.S."/>
            <person name="Banfield J.F."/>
        </authorList>
    </citation>
    <scope>NUCLEOTIDE SEQUENCE [LARGE SCALE GENOMIC DNA]</scope>
</reference>
<dbReference type="Proteomes" id="UP000176965">
    <property type="component" value="Unassembled WGS sequence"/>
</dbReference>
<name>A0A1G2PCN4_9BACT</name>
<evidence type="ECO:0000256" key="2">
    <source>
        <dbReference type="ARBA" id="ARBA00023012"/>
    </source>
</evidence>
<protein>
    <recommendedName>
        <fullName evidence="4">Response regulatory domain-containing protein</fullName>
    </recommendedName>
</protein>
<gene>
    <name evidence="5" type="ORF">A2541_00110</name>
</gene>
<organism evidence="5 6">
    <name type="scientific">Candidatus Taylorbacteria bacterium RIFOXYD2_FULL_36_9</name>
    <dbReference type="NCBI Taxonomy" id="1802338"/>
    <lineage>
        <taxon>Bacteria</taxon>
        <taxon>Candidatus Tayloriibacteriota</taxon>
    </lineage>
</organism>
<dbReference type="InterPro" id="IPR011006">
    <property type="entry name" value="CheY-like_superfamily"/>
</dbReference>
<evidence type="ECO:0000313" key="5">
    <source>
        <dbReference type="EMBL" id="OHA46075.1"/>
    </source>
</evidence>
<evidence type="ECO:0000313" key="6">
    <source>
        <dbReference type="Proteomes" id="UP000176965"/>
    </source>
</evidence>
<dbReference type="EMBL" id="MHSQ01000036">
    <property type="protein sequence ID" value="OHA46075.1"/>
    <property type="molecule type" value="Genomic_DNA"/>
</dbReference>
<comment type="caution">
    <text evidence="5">The sequence shown here is derived from an EMBL/GenBank/DDBJ whole genome shotgun (WGS) entry which is preliminary data.</text>
</comment>
<dbReference type="SUPFAM" id="SSF52172">
    <property type="entry name" value="CheY-like"/>
    <property type="match status" value="1"/>
</dbReference>
<dbReference type="InterPro" id="IPR050595">
    <property type="entry name" value="Bact_response_regulator"/>
</dbReference>
<evidence type="ECO:0000259" key="4">
    <source>
        <dbReference type="PROSITE" id="PS50110"/>
    </source>
</evidence>
<dbReference type="PROSITE" id="PS50110">
    <property type="entry name" value="RESPONSE_REGULATORY"/>
    <property type="match status" value="1"/>
</dbReference>
<dbReference type="PANTHER" id="PTHR44591">
    <property type="entry name" value="STRESS RESPONSE REGULATOR PROTEIN 1"/>
    <property type="match status" value="1"/>
</dbReference>
<evidence type="ECO:0000256" key="1">
    <source>
        <dbReference type="ARBA" id="ARBA00022553"/>
    </source>
</evidence>
<dbReference type="AlphaFoldDB" id="A0A1G2PCN4"/>
<feature type="modified residue" description="4-aspartylphosphate" evidence="3">
    <location>
        <position position="35"/>
    </location>
</feature>
<dbReference type="PANTHER" id="PTHR44591:SF14">
    <property type="entry name" value="PROTEIN PILG"/>
    <property type="match status" value="1"/>
</dbReference>
<sequence length="108" mass="12035">MKFSKRNFEVNSAVSGEEVLNKIKEGYIPDIILLDIVMPGMDGFEVLNNLKKNNLAPQALVIMLTNQGQLADIEKAKSFGIGGYIIKATTIPSEVVEEVERIYNLHKK</sequence>
<evidence type="ECO:0000256" key="3">
    <source>
        <dbReference type="PROSITE-ProRule" id="PRU00169"/>
    </source>
</evidence>